<feature type="non-terminal residue" evidence="2">
    <location>
        <position position="1"/>
    </location>
</feature>
<feature type="compositionally biased region" description="Polar residues" evidence="1">
    <location>
        <begin position="18"/>
        <end position="33"/>
    </location>
</feature>
<accession>A0ABN8HT15</accession>
<evidence type="ECO:0000256" key="1">
    <source>
        <dbReference type="SAM" id="MobiDB-lite"/>
    </source>
</evidence>
<proteinExistence type="predicted"/>
<protein>
    <submittedName>
        <fullName evidence="2">Uncharacterized protein</fullName>
    </submittedName>
</protein>
<reference evidence="2" key="1">
    <citation type="submission" date="2022-03" db="EMBL/GenBank/DDBJ databases">
        <authorList>
            <person name="Martin H S."/>
        </authorList>
    </citation>
    <scope>NUCLEOTIDE SEQUENCE</scope>
</reference>
<evidence type="ECO:0000313" key="2">
    <source>
        <dbReference type="EMBL" id="CAH2040036.1"/>
    </source>
</evidence>
<dbReference type="Proteomes" id="UP000837857">
    <property type="component" value="Chromosome 11"/>
</dbReference>
<sequence>MVRHASSRSEIQSPDVRSPSNPKFMTALVTTNRPGRVHLPQRRFASGRLRERSSLGDEKGEGGGSAGGRAQHLSAGNGFVS</sequence>
<keyword evidence="3" id="KW-1185">Reference proteome</keyword>
<organism evidence="2 3">
    <name type="scientific">Iphiclides podalirius</name>
    <name type="common">scarce swallowtail</name>
    <dbReference type="NCBI Taxonomy" id="110791"/>
    <lineage>
        <taxon>Eukaryota</taxon>
        <taxon>Metazoa</taxon>
        <taxon>Ecdysozoa</taxon>
        <taxon>Arthropoda</taxon>
        <taxon>Hexapoda</taxon>
        <taxon>Insecta</taxon>
        <taxon>Pterygota</taxon>
        <taxon>Neoptera</taxon>
        <taxon>Endopterygota</taxon>
        <taxon>Lepidoptera</taxon>
        <taxon>Glossata</taxon>
        <taxon>Ditrysia</taxon>
        <taxon>Papilionoidea</taxon>
        <taxon>Papilionidae</taxon>
        <taxon>Papilioninae</taxon>
        <taxon>Iphiclides</taxon>
    </lineage>
</organism>
<gene>
    <name evidence="2" type="ORF">IPOD504_LOCUS2223</name>
</gene>
<dbReference type="EMBL" id="OW152823">
    <property type="protein sequence ID" value="CAH2040036.1"/>
    <property type="molecule type" value="Genomic_DNA"/>
</dbReference>
<feature type="region of interest" description="Disordered" evidence="1">
    <location>
        <begin position="1"/>
        <end position="81"/>
    </location>
</feature>
<feature type="compositionally biased region" description="Basic and acidic residues" evidence="1">
    <location>
        <begin position="48"/>
        <end position="61"/>
    </location>
</feature>
<evidence type="ECO:0000313" key="3">
    <source>
        <dbReference type="Proteomes" id="UP000837857"/>
    </source>
</evidence>
<name>A0ABN8HT15_9NEOP</name>